<dbReference type="Proteomes" id="UP000222056">
    <property type="component" value="Unassembled WGS sequence"/>
</dbReference>
<dbReference type="InterPro" id="IPR051469">
    <property type="entry name" value="FliN/MopA/SpaO"/>
</dbReference>
<evidence type="ECO:0000313" key="9">
    <source>
        <dbReference type="EMBL" id="SEH14632.1"/>
    </source>
</evidence>
<evidence type="ECO:0000256" key="4">
    <source>
        <dbReference type="ARBA" id="ARBA00022500"/>
    </source>
</evidence>
<protein>
    <submittedName>
        <fullName evidence="9">Type III secretion system apparatus protein YscQ/HrcQ</fullName>
    </submittedName>
</protein>
<dbReference type="InterPro" id="IPR012826">
    <property type="entry name" value="FliN"/>
</dbReference>
<comment type="similarity">
    <text evidence="2">Belongs to the FliN/MopA/SpaO family.</text>
</comment>
<dbReference type="PRINTS" id="PR00956">
    <property type="entry name" value="FLGMOTORFLIN"/>
</dbReference>
<dbReference type="SUPFAM" id="SSF101801">
    <property type="entry name" value="Surface presentation of antigens (SPOA)"/>
    <property type="match status" value="1"/>
</dbReference>
<evidence type="ECO:0000256" key="5">
    <source>
        <dbReference type="ARBA" id="ARBA00022779"/>
    </source>
</evidence>
<dbReference type="InterPro" id="IPR001543">
    <property type="entry name" value="FliN-like_C"/>
</dbReference>
<dbReference type="OrthoDB" id="9773459at2"/>
<keyword evidence="5" id="KW-0283">Flagellar rotation</keyword>
<name>A0A1H6FW27_THEAL</name>
<evidence type="ECO:0000313" key="10">
    <source>
        <dbReference type="Proteomes" id="UP000222056"/>
    </source>
</evidence>
<evidence type="ECO:0000256" key="1">
    <source>
        <dbReference type="ARBA" id="ARBA00004413"/>
    </source>
</evidence>
<dbReference type="GO" id="GO:0009425">
    <property type="term" value="C:bacterial-type flagellum basal body"/>
    <property type="evidence" value="ECO:0007669"/>
    <property type="project" value="InterPro"/>
</dbReference>
<feature type="region of interest" description="Disordered" evidence="7">
    <location>
        <begin position="93"/>
        <end position="135"/>
    </location>
</feature>
<proteinExistence type="inferred from homology"/>
<gene>
    <name evidence="9" type="ORF">SAMN02745716_1692</name>
</gene>
<comment type="subcellular location">
    <subcellularLocation>
        <location evidence="1">Cell membrane</location>
        <topology evidence="1">Peripheral membrane protein</topology>
        <orientation evidence="1">Cytoplasmic side</orientation>
    </subcellularLocation>
</comment>
<keyword evidence="4" id="KW-0145">Chemotaxis</keyword>
<dbReference type="InterPro" id="IPR001172">
    <property type="entry name" value="FliN_T3SS_HrcQb"/>
</dbReference>
<dbReference type="PANTHER" id="PTHR43484:SF1">
    <property type="entry name" value="FLAGELLAR MOTOR SWITCH PROTEIN FLIN"/>
    <property type="match status" value="1"/>
</dbReference>
<evidence type="ECO:0000256" key="3">
    <source>
        <dbReference type="ARBA" id="ARBA00022475"/>
    </source>
</evidence>
<feature type="domain" description="Flagellar motor switch protein FliN-like C-terminal" evidence="8">
    <location>
        <begin position="24"/>
        <end position="94"/>
    </location>
</feature>
<dbReference type="GO" id="GO:0071973">
    <property type="term" value="P:bacterial-type flagellum-dependent cell motility"/>
    <property type="evidence" value="ECO:0007669"/>
    <property type="project" value="InterPro"/>
</dbReference>
<dbReference type="STRING" id="29539.SAMN02745716_1692"/>
<dbReference type="Pfam" id="PF01052">
    <property type="entry name" value="FliMN_C"/>
    <property type="match status" value="1"/>
</dbReference>
<dbReference type="Gene3D" id="2.30.330.10">
    <property type="entry name" value="SpoA-like"/>
    <property type="match status" value="1"/>
</dbReference>
<keyword evidence="3" id="KW-1003">Cell membrane</keyword>
<accession>A0A1H6FW27</accession>
<keyword evidence="6" id="KW-0472">Membrane</keyword>
<keyword evidence="10" id="KW-1185">Reference proteome</keyword>
<dbReference type="GO" id="GO:0006935">
    <property type="term" value="P:chemotaxis"/>
    <property type="evidence" value="ECO:0007669"/>
    <property type="project" value="UniProtKB-KW"/>
</dbReference>
<evidence type="ECO:0000256" key="7">
    <source>
        <dbReference type="SAM" id="MobiDB-lite"/>
    </source>
</evidence>
<dbReference type="GO" id="GO:0003774">
    <property type="term" value="F:cytoskeletal motor activity"/>
    <property type="evidence" value="ECO:0007669"/>
    <property type="project" value="InterPro"/>
</dbReference>
<dbReference type="PANTHER" id="PTHR43484">
    <property type="match status" value="1"/>
</dbReference>
<evidence type="ECO:0000259" key="8">
    <source>
        <dbReference type="Pfam" id="PF01052"/>
    </source>
</evidence>
<dbReference type="InterPro" id="IPR036429">
    <property type="entry name" value="SpoA-like_sf"/>
</dbReference>
<dbReference type="GO" id="GO:0005886">
    <property type="term" value="C:plasma membrane"/>
    <property type="evidence" value="ECO:0007669"/>
    <property type="project" value="UniProtKB-SubCell"/>
</dbReference>
<dbReference type="EMBL" id="FNWJ01000002">
    <property type="protein sequence ID" value="SEH14632.1"/>
    <property type="molecule type" value="Genomic_DNA"/>
</dbReference>
<reference evidence="10" key="1">
    <citation type="submission" date="2016-10" db="EMBL/GenBank/DDBJ databases">
        <authorList>
            <person name="Varghese N."/>
            <person name="Submissions S."/>
        </authorList>
    </citation>
    <scope>NUCLEOTIDE SEQUENCE [LARGE SCALE GENOMIC DNA]</scope>
    <source>
        <strain evidence="10">ATCC 35263</strain>
    </source>
</reference>
<evidence type="ECO:0000256" key="6">
    <source>
        <dbReference type="ARBA" id="ARBA00023136"/>
    </source>
</evidence>
<dbReference type="NCBIfam" id="TIGR02480">
    <property type="entry name" value="fliN"/>
    <property type="match status" value="1"/>
</dbReference>
<evidence type="ECO:0000256" key="2">
    <source>
        <dbReference type="ARBA" id="ARBA00009226"/>
    </source>
</evidence>
<sequence length="135" mass="14216">MADEIHFEQLPAGDAGVSDADLGRLADVEVEVSVEIGRRRMTIAETLELAPGSLIALGRPAGDPVDLLVNGRRIGRGEVVVIDDEFGLRVTEVVSPSRRTRGRPPEAPPEADPARPQRPNGAEGPDEAGTHVAAA</sequence>
<dbReference type="AlphaFoldDB" id="A0A1H6FW27"/>
<organism evidence="9 10">
    <name type="scientific">Thermoleophilum album</name>
    <dbReference type="NCBI Taxonomy" id="29539"/>
    <lineage>
        <taxon>Bacteria</taxon>
        <taxon>Bacillati</taxon>
        <taxon>Actinomycetota</taxon>
        <taxon>Thermoleophilia</taxon>
        <taxon>Thermoleophilales</taxon>
        <taxon>Thermoleophilaceae</taxon>
        <taxon>Thermoleophilum</taxon>
    </lineage>
</organism>
<dbReference type="RefSeq" id="WP_093118121.1">
    <property type="nucleotide sequence ID" value="NZ_FNWJ01000002.1"/>
</dbReference>